<sequence length="1315" mass="147171">MVVPEPPLSWKQNKDDLILTASTHSPTPKQRFSQFKGSSSSLTSQGDSAIPDEDIVRNTETSHLSNLTLFARSKTRSECVSADIYSRYSKVKTGSQRSSNLCQRKKVRNKNLNCDIKYGIACAIPELYDEGTYSCQDSEYSYSDTSESYYNQNNSLGVDGFSSSSRYKTSNFPLISVGKGPQHQEGEGEGTLFYQSTYNTQNLPETSSVASGSSKKSLKNKNSQLRKEAFSASRSVSVQPFCLYGKIIHTDDCKCFKINLWKRCLLPGCDKVSNTDTFCNVYQNNLDEDVSSLGEEITADTSISVSHSKSVTENIHSGQFCTQKLEPVCEFAKETDDQWIQYGLETDWGIGEEITQQYNSEIADLRVISPETALPLIHQTPNYSPREQSQSPFVSESESLETFRHTYDNVKNLPLESRFKGKVQQVTESSPRSTWSEATSGLAQSLYKVADFVQYTQTKNDIKSSERPAKENNLESCLALFDNLLIDIDNQLERQVSHTSENSIAEQFGLYPWAALDPQGTTTMASQGKKNKNQFVRKAAPASPVNNADVTSKEIRLSEVSVDCSSHGMSQKDMNVTKKIELTQGSPPEFVLEQHGMPPDSGVHDAHRLLGQNSSLGGISTPSVNIHYSEQSSSVPEIHSHPYSSPSTGSTIHSEKIGTPNHDETQSPVPPAKPPRTFVSDTMGQHSASSTHKESTQMFGNTKQQQSSRLQRQGSQQFANNFDDDGQGYHERLATDNPLTVSDEDIQFNYLEEQARIQYEGPETWSNNGQMGNANQSTYLQTQVGQDFPFHMNAQEDGQYNSGHMANKTHYSSKEHKQSGHHKGAIPRVPNAGKMGQTSSSHQDNWMDEMGIGQSGGQMEQQQSWQDRGYHGDEQQDGLGQMPDTEHGRSLQPAQRGSHAGKVGPMHPHAQSNEMQVNEQGFNENVLVVQDQQSSKVQDHNIPKDHRHGNGQSGDGVSDYTRKSTYISDRELAQEQFDQRMNNPWFQEMVQNMKELVEKEGLIVKDVFPDGNCLFTAVVDQLRVRGNFKYTPSTLRAAAVNYLRENSKQRDGTPLEHFLSNETWEHYLGRMSRDGEWGEHIILGAISEVLRCRINVLGGMSGKSFTVVQPQYMSDKEEEEREKERKETKGDETPCDSQTADKTISENPTADTAKSDKSPSNDETNSETSQSKTGSKPATPHACEQSKSLHTGSASLSKPTDAEVESTDTSQRKDQTGFRSKQNWDKENEELSQGEALFIGLLGEMHYVSLRKKDWEERLHEKLWARIQKREAQRKERSEEGALSDDDMCLPEGRLSQLFFFKTIFSSLAKMLLKF</sequence>
<evidence type="ECO:0000256" key="1">
    <source>
        <dbReference type="SAM" id="MobiDB-lite"/>
    </source>
</evidence>
<feature type="region of interest" description="Disordered" evidence="1">
    <location>
        <begin position="799"/>
        <end position="910"/>
    </location>
</feature>
<dbReference type="PROSITE" id="PS50802">
    <property type="entry name" value="OTU"/>
    <property type="match status" value="1"/>
</dbReference>
<dbReference type="Gene3D" id="3.90.70.80">
    <property type="match status" value="1"/>
</dbReference>
<protein>
    <recommendedName>
        <fullName evidence="2">OTU domain-containing protein</fullName>
    </recommendedName>
</protein>
<feature type="region of interest" description="Disordered" evidence="1">
    <location>
        <begin position="1108"/>
        <end position="1229"/>
    </location>
</feature>
<feature type="compositionally biased region" description="Low complexity" evidence="1">
    <location>
        <begin position="849"/>
        <end position="866"/>
    </location>
</feature>
<feature type="compositionally biased region" description="Basic and acidic residues" evidence="1">
    <location>
        <begin position="653"/>
        <end position="665"/>
    </location>
</feature>
<feature type="region of interest" description="Disordered" evidence="1">
    <location>
        <begin position="629"/>
        <end position="730"/>
    </location>
</feature>
<dbReference type="EMBL" id="JBJQND010000002">
    <property type="protein sequence ID" value="KAL3884672.1"/>
    <property type="molecule type" value="Genomic_DNA"/>
</dbReference>
<dbReference type="Pfam" id="PF02338">
    <property type="entry name" value="OTU"/>
    <property type="match status" value="1"/>
</dbReference>
<feature type="compositionally biased region" description="Polar residues" evidence="1">
    <location>
        <begin position="1135"/>
        <end position="1152"/>
    </location>
</feature>
<feature type="compositionally biased region" description="Polar residues" evidence="1">
    <location>
        <begin position="1161"/>
        <end position="1176"/>
    </location>
</feature>
<dbReference type="InterPro" id="IPR038765">
    <property type="entry name" value="Papain-like_cys_pep_sf"/>
</dbReference>
<feature type="compositionally biased region" description="Basic and acidic residues" evidence="1">
    <location>
        <begin position="1122"/>
        <end position="1132"/>
    </location>
</feature>
<keyword evidence="4" id="KW-1185">Reference proteome</keyword>
<feature type="compositionally biased region" description="Polar residues" evidence="1">
    <location>
        <begin position="21"/>
        <end position="31"/>
    </location>
</feature>
<dbReference type="CDD" id="cd22758">
    <property type="entry name" value="OTU_232R-like"/>
    <property type="match status" value="1"/>
</dbReference>
<evidence type="ECO:0000313" key="3">
    <source>
        <dbReference type="EMBL" id="KAL3884672.1"/>
    </source>
</evidence>
<feature type="compositionally biased region" description="Polar residues" evidence="1">
    <location>
        <begin position="679"/>
        <end position="703"/>
    </location>
</feature>
<accession>A0ABD3XEJ5</accession>
<reference evidence="3 4" key="1">
    <citation type="submission" date="2024-11" db="EMBL/GenBank/DDBJ databases">
        <title>Chromosome-level genome assembly of the freshwater bivalve Anodonta woodiana.</title>
        <authorList>
            <person name="Chen X."/>
        </authorList>
    </citation>
    <scope>NUCLEOTIDE SEQUENCE [LARGE SCALE GENOMIC DNA]</scope>
    <source>
        <strain evidence="3">MN2024</strain>
        <tissue evidence="3">Gills</tissue>
    </source>
</reference>
<evidence type="ECO:0000313" key="4">
    <source>
        <dbReference type="Proteomes" id="UP001634394"/>
    </source>
</evidence>
<dbReference type="EMBL" id="JBJQND010000002">
    <property type="protein sequence ID" value="KAL3884673.1"/>
    <property type="molecule type" value="Genomic_DNA"/>
</dbReference>
<feature type="compositionally biased region" description="Basic and acidic residues" evidence="1">
    <location>
        <begin position="1210"/>
        <end position="1226"/>
    </location>
</feature>
<feature type="region of interest" description="Disordered" evidence="1">
    <location>
        <begin position="21"/>
        <end position="52"/>
    </location>
</feature>
<dbReference type="InterPro" id="IPR003323">
    <property type="entry name" value="OTU_dom"/>
</dbReference>
<organism evidence="3 4">
    <name type="scientific">Sinanodonta woodiana</name>
    <name type="common">Chinese pond mussel</name>
    <name type="synonym">Anodonta woodiana</name>
    <dbReference type="NCBI Taxonomy" id="1069815"/>
    <lineage>
        <taxon>Eukaryota</taxon>
        <taxon>Metazoa</taxon>
        <taxon>Spiralia</taxon>
        <taxon>Lophotrochozoa</taxon>
        <taxon>Mollusca</taxon>
        <taxon>Bivalvia</taxon>
        <taxon>Autobranchia</taxon>
        <taxon>Heteroconchia</taxon>
        <taxon>Palaeoheterodonta</taxon>
        <taxon>Unionida</taxon>
        <taxon>Unionoidea</taxon>
        <taxon>Unionidae</taxon>
        <taxon>Unioninae</taxon>
        <taxon>Sinanodonta</taxon>
    </lineage>
</organism>
<feature type="compositionally biased region" description="Low complexity" evidence="1">
    <location>
        <begin position="704"/>
        <end position="717"/>
    </location>
</feature>
<name>A0ABD3XEJ5_SINWO</name>
<evidence type="ECO:0000259" key="2">
    <source>
        <dbReference type="PROSITE" id="PS50802"/>
    </source>
</evidence>
<feature type="domain" description="OTU" evidence="2">
    <location>
        <begin position="1002"/>
        <end position="1253"/>
    </location>
</feature>
<gene>
    <name evidence="3" type="ORF">ACJMK2_024790</name>
</gene>
<feature type="compositionally biased region" description="Polar residues" evidence="1">
    <location>
        <begin position="642"/>
        <end position="652"/>
    </location>
</feature>
<dbReference type="Proteomes" id="UP001634394">
    <property type="component" value="Unassembled WGS sequence"/>
</dbReference>
<dbReference type="SUPFAM" id="SSF54001">
    <property type="entry name" value="Cysteine proteinases"/>
    <property type="match status" value="1"/>
</dbReference>
<feature type="region of interest" description="Disordered" evidence="1">
    <location>
        <begin position="932"/>
        <end position="961"/>
    </location>
</feature>
<proteinExistence type="predicted"/>
<feature type="compositionally biased region" description="Low complexity" evidence="1">
    <location>
        <begin position="32"/>
        <end position="48"/>
    </location>
</feature>
<comment type="caution">
    <text evidence="3">The sequence shown here is derived from an EMBL/GenBank/DDBJ whole genome shotgun (WGS) entry which is preliminary data.</text>
</comment>
<feature type="compositionally biased region" description="Polar residues" evidence="1">
    <location>
        <begin position="1185"/>
        <end position="1198"/>
    </location>
</feature>